<evidence type="ECO:0000256" key="1">
    <source>
        <dbReference type="SAM" id="SignalP"/>
    </source>
</evidence>
<dbReference type="Gene3D" id="3.10.450.50">
    <property type="match status" value="1"/>
</dbReference>
<keyword evidence="3" id="KW-1185">Reference proteome</keyword>
<accession>A0A6B9ZAS4</accession>
<organism evidence="2 3">
    <name type="scientific">Chitinophaga agri</name>
    <dbReference type="NCBI Taxonomy" id="2703787"/>
    <lineage>
        <taxon>Bacteria</taxon>
        <taxon>Pseudomonadati</taxon>
        <taxon>Bacteroidota</taxon>
        <taxon>Chitinophagia</taxon>
        <taxon>Chitinophagales</taxon>
        <taxon>Chitinophagaceae</taxon>
        <taxon>Chitinophaga</taxon>
    </lineage>
</organism>
<keyword evidence="1" id="KW-0732">Signal</keyword>
<evidence type="ECO:0000313" key="2">
    <source>
        <dbReference type="EMBL" id="QHS59206.1"/>
    </source>
</evidence>
<feature type="signal peptide" evidence="1">
    <location>
        <begin position="1"/>
        <end position="19"/>
    </location>
</feature>
<dbReference type="KEGG" id="chih:GWR21_06280"/>
<feature type="chain" id="PRO_5025653962" evidence="1">
    <location>
        <begin position="20"/>
        <end position="172"/>
    </location>
</feature>
<name>A0A6B9ZAS4_9BACT</name>
<dbReference type="Proteomes" id="UP000476411">
    <property type="component" value="Chromosome"/>
</dbReference>
<dbReference type="EMBL" id="CP048113">
    <property type="protein sequence ID" value="QHS59206.1"/>
    <property type="molecule type" value="Genomic_DNA"/>
</dbReference>
<sequence length="172" mass="19391">MKKIVTASIAILSCYSLYAQTDTTSFPEERQAVRQLMHESKPGTRIDCNDFIAVGPKGDISFSFSEWKAAQIKQKVVFKSVVSLPGHEFIRIYDGNTAVVNFLANVHLVVDGQDVRIKVRRLEVYHKSTAGWCRVAGQGTIVDEMLFPVERDKQEVTHYPNLTKQPTEYTAP</sequence>
<evidence type="ECO:0000313" key="3">
    <source>
        <dbReference type="Proteomes" id="UP000476411"/>
    </source>
</evidence>
<dbReference type="RefSeq" id="WP_162330903.1">
    <property type="nucleotide sequence ID" value="NZ_CP048113.1"/>
</dbReference>
<protein>
    <submittedName>
        <fullName evidence="2">Nuclear transport factor 2 family protein</fullName>
    </submittedName>
</protein>
<dbReference type="SUPFAM" id="SSF54427">
    <property type="entry name" value="NTF2-like"/>
    <property type="match status" value="1"/>
</dbReference>
<dbReference type="AlphaFoldDB" id="A0A6B9ZAS4"/>
<proteinExistence type="predicted"/>
<dbReference type="InterPro" id="IPR032710">
    <property type="entry name" value="NTF2-like_dom_sf"/>
</dbReference>
<gene>
    <name evidence="2" type="ORF">GWR21_06280</name>
</gene>
<reference evidence="2 3" key="1">
    <citation type="submission" date="2020-01" db="EMBL/GenBank/DDBJ databases">
        <title>Complete genome sequence of Chitinophaga sp. H33E-04 isolated from quinoa roots.</title>
        <authorList>
            <person name="Weon H.-Y."/>
            <person name="Lee S.A."/>
        </authorList>
    </citation>
    <scope>NUCLEOTIDE SEQUENCE [LARGE SCALE GENOMIC DNA]</scope>
    <source>
        <strain evidence="2 3">H33E-04</strain>
    </source>
</reference>